<proteinExistence type="predicted"/>
<dbReference type="OrthoDB" id="2084485at2"/>
<accession>A0A011WVQ3</accession>
<evidence type="ECO:0000313" key="1">
    <source>
        <dbReference type="EMBL" id="EXM41065.1"/>
    </source>
</evidence>
<dbReference type="PATRIC" id="fig|1341156.4.peg.450"/>
<evidence type="ECO:0000313" key="2">
    <source>
        <dbReference type="Proteomes" id="UP000021369"/>
    </source>
</evidence>
<reference evidence="1 2" key="1">
    <citation type="submission" date="2013-06" db="EMBL/GenBank/DDBJ databases">
        <title>Rumen cellulosomics: divergent fiber-degrading strategies revealed by comparative genome-wide analysis of six Ruminococcal strains.</title>
        <authorList>
            <person name="Dassa B."/>
            <person name="Borovok I."/>
            <person name="Lamed R."/>
            <person name="Flint H."/>
            <person name="Yeoman C.J."/>
            <person name="White B."/>
            <person name="Bayer E.A."/>
        </authorList>
    </citation>
    <scope>NUCLEOTIDE SEQUENCE [LARGE SCALE GENOMIC DNA]</scope>
    <source>
        <strain evidence="1 2">SY3</strain>
    </source>
</reference>
<dbReference type="EMBL" id="JEOB01000001">
    <property type="protein sequence ID" value="EXM41065.1"/>
    <property type="molecule type" value="Genomic_DNA"/>
</dbReference>
<sequence>MAGLADSGLHDYELIKLSADYTRGEVSLEMKDPLGQPESLILGGVMSVEMTRTQPWGEGSYIVSSDITADSDSGCRLAEIQLNSGDEIRIEYKG</sequence>
<dbReference type="AlphaFoldDB" id="A0A011WVQ3"/>
<comment type="caution">
    <text evidence="1">The sequence shown here is derived from an EMBL/GenBank/DDBJ whole genome shotgun (WGS) entry which is preliminary data.</text>
</comment>
<dbReference type="RefSeq" id="WP_037285144.1">
    <property type="nucleotide sequence ID" value="NZ_JEOB01000001.1"/>
</dbReference>
<keyword evidence="2" id="KW-1185">Reference proteome</keyword>
<gene>
    <name evidence="1" type="ORF">RASY3_03650</name>
</gene>
<name>A0A011WVQ3_RUMAL</name>
<organism evidence="1 2">
    <name type="scientific">Ruminococcus albus SY3</name>
    <dbReference type="NCBI Taxonomy" id="1341156"/>
    <lineage>
        <taxon>Bacteria</taxon>
        <taxon>Bacillati</taxon>
        <taxon>Bacillota</taxon>
        <taxon>Clostridia</taxon>
        <taxon>Eubacteriales</taxon>
        <taxon>Oscillospiraceae</taxon>
        <taxon>Ruminococcus</taxon>
    </lineage>
</organism>
<dbReference type="Proteomes" id="UP000021369">
    <property type="component" value="Unassembled WGS sequence"/>
</dbReference>
<protein>
    <submittedName>
        <fullName evidence="1">Uncharacterized protein</fullName>
    </submittedName>
</protein>